<keyword evidence="8" id="KW-1185">Reference proteome</keyword>
<dbReference type="Proteomes" id="UP000014680">
    <property type="component" value="Unassembled WGS sequence"/>
</dbReference>
<dbReference type="EMBL" id="KB207048">
    <property type="protein sequence ID" value="ELP85643.1"/>
    <property type="molecule type" value="Genomic_DNA"/>
</dbReference>
<evidence type="ECO:0000256" key="2">
    <source>
        <dbReference type="ARBA" id="ARBA00022448"/>
    </source>
</evidence>
<dbReference type="GO" id="GO:0015031">
    <property type="term" value="P:protein transport"/>
    <property type="evidence" value="ECO:0007669"/>
    <property type="project" value="UniProtKB-KW"/>
</dbReference>
<dbReference type="GO" id="GO:0000145">
    <property type="term" value="C:exocyst"/>
    <property type="evidence" value="ECO:0007669"/>
    <property type="project" value="InterPro"/>
</dbReference>
<comment type="similarity">
    <text evidence="1 4">Belongs to the EXO70 family.</text>
</comment>
<organism evidence="7 8">
    <name type="scientific">Entamoeba invadens IP1</name>
    <dbReference type="NCBI Taxonomy" id="370355"/>
    <lineage>
        <taxon>Eukaryota</taxon>
        <taxon>Amoebozoa</taxon>
        <taxon>Evosea</taxon>
        <taxon>Archamoebae</taxon>
        <taxon>Mastigamoebida</taxon>
        <taxon>Entamoebidae</taxon>
        <taxon>Entamoeba</taxon>
    </lineage>
</organism>
<reference evidence="7 8" key="1">
    <citation type="submission" date="2012-10" db="EMBL/GenBank/DDBJ databases">
        <authorList>
            <person name="Zafar N."/>
            <person name="Inman J."/>
            <person name="Hall N."/>
            <person name="Lorenzi H."/>
            <person name="Caler E."/>
        </authorList>
    </citation>
    <scope>NUCLEOTIDE SEQUENCE [LARGE SCALE GENOMIC DNA]</scope>
    <source>
        <strain evidence="7 8">IP1</strain>
    </source>
</reference>
<sequence>MDTEDKKALSQKEQRIITLLLNEQFGLRSNIPCAEVLEEEELIYDSLAKGDQVVSKMDKTIGSMASLFSGAHTTIDGLNQKLEDATNNKVDNTIDQLKKEKNMFQNTLNLITEVDVTLKLLSGIAPRLDKIDSFSTCTDVLNDCIRISKFMTDRQSYKLYSTHESEIRNNLQNAFDRSVLYFKEVFEEISRYEELSKILLKESYVDQTKLKLLKKAMPLIFEAGTLLKANAKDVFSAIYENRNAYLISVVQAIELPQLIEKTEIVEYTVGYTNGKNQFITTMKYILSLFQNERIFQQDILQNDFDQFFSASTLDSFKLFKDLYVTFANKLKLLDTPFCVFPILDVLEVYQDTKQDFINALRVNEDPKKQNKGFITLEKGINVLTSTFTFGAEKKEEEEDDLFVENTTEDKRDSQTKQVDSLFDTIFYDVKEQFLKFRDEVLVDSTLNKIFSWTESNIPIDGTVSQLAADTMHYLSKLEKFLPHLIEYMVRIYKEAQVNTAQEPTSGASETVVGMYVHTCIDNLCKMVVARGEKEKTRLGMLFIMNNYAFIMNVCKLDGFEKLLGKSTQDTVEKALSGTKEHYLYAYKNTLKMITDNLLSRPGKSKDIKKAFETFNKDFQALHTVSSTYSVYNDELKEDLRQVLVECIQTPYAEFYANYVNNKFTQNPSKYFLYTEKSVADCINSMFTAHGEIEKDSLDITEHIPDFLKSLPHFMPKITTLSSLATPLQNMPQRLKNISNKPVTFLKAAPNMFKSPLKTSKKLIKSINPF</sequence>
<dbReference type="InterPro" id="IPR004140">
    <property type="entry name" value="Exo70"/>
</dbReference>
<evidence type="ECO:0000256" key="1">
    <source>
        <dbReference type="ARBA" id="ARBA00006756"/>
    </source>
</evidence>
<accession>A0A0A1U2A4</accession>
<dbReference type="VEuPathDB" id="AmoebaDB:EIN_409520"/>
<dbReference type="OMA" id="YSTHESE"/>
<evidence type="ECO:0000259" key="6">
    <source>
        <dbReference type="Pfam" id="PF03081"/>
    </source>
</evidence>
<dbReference type="RefSeq" id="XP_004184989.1">
    <property type="nucleotide sequence ID" value="XM_004184941.1"/>
</dbReference>
<keyword evidence="2 4" id="KW-0813">Transport</keyword>
<protein>
    <recommendedName>
        <fullName evidence="4">Exocyst subunit Exo70 family protein</fullName>
    </recommendedName>
</protein>
<dbReference type="PANTHER" id="PTHR12542:SF41">
    <property type="entry name" value="EXOCYST COMPLEX COMPONENT 7"/>
    <property type="match status" value="1"/>
</dbReference>
<comment type="function">
    <text evidence="4">Component of the exocyst complex.</text>
</comment>
<keyword evidence="3 4" id="KW-0268">Exocytosis</keyword>
<evidence type="ECO:0000313" key="7">
    <source>
        <dbReference type="EMBL" id="ELP85643.1"/>
    </source>
</evidence>
<dbReference type="PANTHER" id="PTHR12542">
    <property type="entry name" value="EXOCYST COMPLEX PROTEIN EXO70"/>
    <property type="match status" value="1"/>
</dbReference>
<dbReference type="InterPro" id="IPR016159">
    <property type="entry name" value="Cullin_repeat-like_dom_sf"/>
</dbReference>
<dbReference type="AlphaFoldDB" id="A0A0A1U2A4"/>
<dbReference type="GeneID" id="14884611"/>
<evidence type="ECO:0000256" key="5">
    <source>
        <dbReference type="SAM" id="Coils"/>
    </source>
</evidence>
<feature type="domain" description="Exocyst complex subunit Exo70 C-terminal" evidence="6">
    <location>
        <begin position="276"/>
        <end position="684"/>
    </location>
</feature>
<dbReference type="GO" id="GO:0006887">
    <property type="term" value="P:exocytosis"/>
    <property type="evidence" value="ECO:0007669"/>
    <property type="project" value="UniProtKB-KW"/>
</dbReference>
<dbReference type="Gene3D" id="1.20.1280.170">
    <property type="entry name" value="Exocyst complex component Exo70"/>
    <property type="match status" value="1"/>
</dbReference>
<dbReference type="SUPFAM" id="SSF74788">
    <property type="entry name" value="Cullin repeat-like"/>
    <property type="match status" value="1"/>
</dbReference>
<dbReference type="KEGG" id="eiv:EIN_409520"/>
<keyword evidence="5" id="KW-0175">Coiled coil</keyword>
<dbReference type="GO" id="GO:0005546">
    <property type="term" value="F:phosphatidylinositol-4,5-bisphosphate binding"/>
    <property type="evidence" value="ECO:0007669"/>
    <property type="project" value="InterPro"/>
</dbReference>
<feature type="coiled-coil region" evidence="5">
    <location>
        <begin position="87"/>
        <end position="114"/>
    </location>
</feature>
<dbReference type="Pfam" id="PF03081">
    <property type="entry name" value="Exo70_C"/>
    <property type="match status" value="1"/>
</dbReference>
<name>A0A0A1U2A4_ENTIV</name>
<evidence type="ECO:0000313" key="8">
    <source>
        <dbReference type="Proteomes" id="UP000014680"/>
    </source>
</evidence>
<dbReference type="OrthoDB" id="1922221at2759"/>
<dbReference type="InterPro" id="IPR046364">
    <property type="entry name" value="Exo70_C"/>
</dbReference>
<keyword evidence="4" id="KW-0653">Protein transport</keyword>
<gene>
    <name evidence="7" type="ORF">EIN_409520</name>
</gene>
<evidence type="ECO:0000256" key="4">
    <source>
        <dbReference type="RuleBase" id="RU365026"/>
    </source>
</evidence>
<proteinExistence type="inferred from homology"/>
<evidence type="ECO:0000256" key="3">
    <source>
        <dbReference type="ARBA" id="ARBA00022483"/>
    </source>
</evidence>